<feature type="transmembrane region" description="Helical" evidence="6">
    <location>
        <begin position="200"/>
        <end position="226"/>
    </location>
</feature>
<evidence type="ECO:0000256" key="1">
    <source>
        <dbReference type="ARBA" id="ARBA00004141"/>
    </source>
</evidence>
<keyword evidence="3 6" id="KW-0812">Transmembrane</keyword>
<name>A0A9D2BLZ9_9FIRM</name>
<dbReference type="Proteomes" id="UP000886724">
    <property type="component" value="Unassembled WGS sequence"/>
</dbReference>
<feature type="transmembrane region" description="Helical" evidence="6">
    <location>
        <begin position="12"/>
        <end position="28"/>
    </location>
</feature>
<feature type="transmembrane region" description="Helical" evidence="6">
    <location>
        <begin position="81"/>
        <end position="111"/>
    </location>
</feature>
<dbReference type="AlphaFoldDB" id="A0A9D2BLZ9"/>
<accession>A0A9D2BLZ9</accession>
<comment type="subcellular location">
    <subcellularLocation>
        <location evidence="1">Membrane</location>
        <topology evidence="1">Multi-pass membrane protein</topology>
    </subcellularLocation>
</comment>
<dbReference type="InterPro" id="IPR004680">
    <property type="entry name" value="Cit_transptr-like_dom"/>
</dbReference>
<evidence type="ECO:0000256" key="2">
    <source>
        <dbReference type="ARBA" id="ARBA00022448"/>
    </source>
</evidence>
<dbReference type="GO" id="GO:0055085">
    <property type="term" value="P:transmembrane transport"/>
    <property type="evidence" value="ECO:0007669"/>
    <property type="project" value="InterPro"/>
</dbReference>
<protein>
    <submittedName>
        <fullName evidence="8">Anion transporter</fullName>
    </submittedName>
</protein>
<evidence type="ECO:0000256" key="5">
    <source>
        <dbReference type="ARBA" id="ARBA00023136"/>
    </source>
</evidence>
<feature type="transmembrane region" description="Helical" evidence="6">
    <location>
        <begin position="159"/>
        <end position="179"/>
    </location>
</feature>
<keyword evidence="2" id="KW-0813">Transport</keyword>
<feature type="transmembrane region" description="Helical" evidence="6">
    <location>
        <begin position="34"/>
        <end position="53"/>
    </location>
</feature>
<dbReference type="PANTHER" id="PTHR43568">
    <property type="entry name" value="P PROTEIN"/>
    <property type="match status" value="1"/>
</dbReference>
<dbReference type="Pfam" id="PF03600">
    <property type="entry name" value="CitMHS"/>
    <property type="match status" value="1"/>
</dbReference>
<dbReference type="GO" id="GO:0016020">
    <property type="term" value="C:membrane"/>
    <property type="evidence" value="ECO:0007669"/>
    <property type="project" value="UniProtKB-SubCell"/>
</dbReference>
<comment type="caution">
    <text evidence="8">The sequence shown here is derived from an EMBL/GenBank/DDBJ whole genome shotgun (WGS) entry which is preliminary data.</text>
</comment>
<sequence>MKRLWNSIKNDTVLIIAFVLAIISSFFVKPSWDYLNYIDFTTLALLFCLMLIVNGLQSIKLFEQVAIYFLKKMKTTRQLDILLVGLCFFFSMFITNDVALITFVPLAIIVLKMLKMENRIVHVVVLQTIAANLGSMCTPIGNPQNLFLYTYFKMSLGDFLIAIIPFVLISFGLIAIHIVKKQDEKIKTPTLHQKDDTNIVYLWIYLIMFGLCLLSVLHLISIFYLLPIICLGCFYLDKKTLIRVDYNLLLTFVGFFIFIGNLKNIDIISQFLSQLVANNEIAVSVICSQIFSNVPATILLSGFTKNVHDLLIGVNIGGLGTLIASMASLISYKYIARMYPEHKKEYFKMFTKYNIIYLIILCVAVFLIKMVL</sequence>
<evidence type="ECO:0000256" key="6">
    <source>
        <dbReference type="SAM" id="Phobius"/>
    </source>
</evidence>
<dbReference type="EMBL" id="DXET01000083">
    <property type="protein sequence ID" value="HIX81026.1"/>
    <property type="molecule type" value="Genomic_DNA"/>
</dbReference>
<evidence type="ECO:0000256" key="3">
    <source>
        <dbReference type="ARBA" id="ARBA00022692"/>
    </source>
</evidence>
<evidence type="ECO:0000259" key="7">
    <source>
        <dbReference type="Pfam" id="PF03600"/>
    </source>
</evidence>
<keyword evidence="5 6" id="KW-0472">Membrane</keyword>
<feature type="transmembrane region" description="Helical" evidence="6">
    <location>
        <begin position="310"/>
        <end position="332"/>
    </location>
</feature>
<feature type="transmembrane region" description="Helical" evidence="6">
    <location>
        <begin position="282"/>
        <end position="304"/>
    </location>
</feature>
<keyword evidence="4 6" id="KW-1133">Transmembrane helix</keyword>
<gene>
    <name evidence="8" type="ORF">H9980_03510</name>
</gene>
<reference evidence="8" key="1">
    <citation type="journal article" date="2021" name="PeerJ">
        <title>Extensive microbial diversity within the chicken gut microbiome revealed by metagenomics and culture.</title>
        <authorList>
            <person name="Gilroy R."/>
            <person name="Ravi A."/>
            <person name="Getino M."/>
            <person name="Pursley I."/>
            <person name="Horton D.L."/>
            <person name="Alikhan N.F."/>
            <person name="Baker D."/>
            <person name="Gharbi K."/>
            <person name="Hall N."/>
            <person name="Watson M."/>
            <person name="Adriaenssens E.M."/>
            <person name="Foster-Nyarko E."/>
            <person name="Jarju S."/>
            <person name="Secka A."/>
            <person name="Antonio M."/>
            <person name="Oren A."/>
            <person name="Chaudhuri R.R."/>
            <person name="La Ragione R."/>
            <person name="Hildebrand F."/>
            <person name="Pallen M.J."/>
        </authorList>
    </citation>
    <scope>NUCLEOTIDE SEQUENCE</scope>
    <source>
        <strain evidence="8">ChiGjej1B1-14440</strain>
    </source>
</reference>
<reference evidence="8" key="2">
    <citation type="submission" date="2021-04" db="EMBL/GenBank/DDBJ databases">
        <authorList>
            <person name="Gilroy R."/>
        </authorList>
    </citation>
    <scope>NUCLEOTIDE SEQUENCE</scope>
    <source>
        <strain evidence="8">ChiGjej1B1-14440</strain>
    </source>
</reference>
<organism evidence="8 9">
    <name type="scientific">Candidatus Erysipelatoclostridium merdavium</name>
    <dbReference type="NCBI Taxonomy" id="2838566"/>
    <lineage>
        <taxon>Bacteria</taxon>
        <taxon>Bacillati</taxon>
        <taxon>Bacillota</taxon>
        <taxon>Erysipelotrichia</taxon>
        <taxon>Erysipelotrichales</taxon>
        <taxon>Erysipelotrichales incertae sedis</taxon>
    </lineage>
</organism>
<dbReference type="PANTHER" id="PTHR43568:SF1">
    <property type="entry name" value="P PROTEIN"/>
    <property type="match status" value="1"/>
</dbReference>
<feature type="transmembrane region" description="Helical" evidence="6">
    <location>
        <begin position="246"/>
        <end position="262"/>
    </location>
</feature>
<proteinExistence type="predicted"/>
<evidence type="ECO:0000313" key="8">
    <source>
        <dbReference type="EMBL" id="HIX81026.1"/>
    </source>
</evidence>
<evidence type="ECO:0000313" key="9">
    <source>
        <dbReference type="Proteomes" id="UP000886724"/>
    </source>
</evidence>
<feature type="transmembrane region" description="Helical" evidence="6">
    <location>
        <begin position="353"/>
        <end position="371"/>
    </location>
</feature>
<evidence type="ECO:0000256" key="4">
    <source>
        <dbReference type="ARBA" id="ARBA00022989"/>
    </source>
</evidence>
<feature type="domain" description="Citrate transporter-like" evidence="7">
    <location>
        <begin position="8"/>
        <end position="301"/>
    </location>
</feature>
<dbReference type="InterPro" id="IPR051475">
    <property type="entry name" value="Diverse_Ion_Transporter"/>
</dbReference>